<dbReference type="EMBL" id="GBEZ01002691">
    <property type="protein sequence ID" value="JAC82385.1"/>
    <property type="molecule type" value="Transcribed_RNA"/>
</dbReference>
<evidence type="ECO:0000313" key="1">
    <source>
        <dbReference type="EMBL" id="JAC61152.1"/>
    </source>
</evidence>
<dbReference type="EMBL" id="GBEZ01026000">
    <property type="protein sequence ID" value="JAC61152.1"/>
    <property type="molecule type" value="Transcribed_RNA"/>
</dbReference>
<reference evidence="1" key="1">
    <citation type="submission" date="2014-05" db="EMBL/GenBank/DDBJ databases">
        <title>The transcriptome of the halophilic microalga Tetraselmis sp. GSL018 isolated from the Great Salt Lake, Utah.</title>
        <authorList>
            <person name="Jinkerson R.E."/>
            <person name="D'Adamo S."/>
            <person name="Posewitz M.C."/>
        </authorList>
    </citation>
    <scope>NUCLEOTIDE SEQUENCE</scope>
    <source>
        <strain evidence="1">GSL018</strain>
    </source>
</reference>
<proteinExistence type="predicted"/>
<protein>
    <submittedName>
        <fullName evidence="1">Uncharacterized protein</fullName>
    </submittedName>
</protein>
<organism evidence="1">
    <name type="scientific">Tetraselmis sp. GSL018</name>
    <dbReference type="NCBI Taxonomy" id="582737"/>
    <lineage>
        <taxon>Eukaryota</taxon>
        <taxon>Viridiplantae</taxon>
        <taxon>Chlorophyta</taxon>
        <taxon>core chlorophytes</taxon>
        <taxon>Chlorodendrophyceae</taxon>
        <taxon>Chlorodendrales</taxon>
        <taxon>Chlorodendraceae</taxon>
        <taxon>Tetraselmis</taxon>
    </lineage>
</organism>
<feature type="non-terminal residue" evidence="1">
    <location>
        <position position="1"/>
    </location>
</feature>
<evidence type="ECO:0000313" key="2">
    <source>
        <dbReference type="EMBL" id="JAC82385.1"/>
    </source>
</evidence>
<accession>A0A061QKL6</accession>
<gene>
    <name evidence="1" type="ORF">TSPGSL018_27004</name>
    <name evidence="2" type="ORF">TSPGSL018_5838</name>
</gene>
<name>A0A061QKL6_9CHLO</name>
<sequence length="77" mass="8755">LQRPLPRLGPPERPDDVAAAVRRHDRLDRLPRAASWHSRWALLLAAWPEAVVEARILRFSRVVQALQTTLAEVSSQN</sequence>
<dbReference type="AlphaFoldDB" id="A0A061QKL6"/>